<dbReference type="InterPro" id="IPR000719">
    <property type="entry name" value="Prot_kinase_dom"/>
</dbReference>
<feature type="compositionally biased region" description="Polar residues" evidence="16">
    <location>
        <begin position="676"/>
        <end position="685"/>
    </location>
</feature>
<comment type="caution">
    <text evidence="18">The sequence shown here is derived from an EMBL/GenBank/DDBJ whole genome shotgun (WGS) entry which is preliminary data.</text>
</comment>
<dbReference type="Pfam" id="PF25390">
    <property type="entry name" value="WD40_RLD"/>
    <property type="match status" value="1"/>
</dbReference>
<dbReference type="PROSITE" id="PS00108">
    <property type="entry name" value="PROTEIN_KINASE_ST"/>
    <property type="match status" value="1"/>
</dbReference>
<feature type="domain" description="Protein kinase" evidence="17">
    <location>
        <begin position="4"/>
        <end position="258"/>
    </location>
</feature>
<keyword evidence="6" id="KW-0723">Serine/threonine-protein kinase</keyword>
<keyword evidence="10" id="KW-0677">Repeat</keyword>
<evidence type="ECO:0000256" key="15">
    <source>
        <dbReference type="PROSITE-ProRule" id="PRU00235"/>
    </source>
</evidence>
<dbReference type="FunFam" id="1.10.510.10:FF:000262">
    <property type="entry name" value="Serine/threonine-protein kinase Nek8"/>
    <property type="match status" value="1"/>
</dbReference>
<evidence type="ECO:0000256" key="13">
    <source>
        <dbReference type="ARBA" id="ARBA00022840"/>
    </source>
</evidence>
<dbReference type="PRINTS" id="PR00633">
    <property type="entry name" value="RCCNDNSATION"/>
</dbReference>
<keyword evidence="7" id="KW-0597">Phosphoprotein</keyword>
<feature type="repeat" description="RCC1" evidence="15">
    <location>
        <begin position="411"/>
        <end position="462"/>
    </location>
</feature>
<keyword evidence="11" id="KW-0547">Nucleotide-binding</keyword>
<keyword evidence="19" id="KW-1185">Reference proteome</keyword>
<dbReference type="EMBL" id="BPLQ01005396">
    <property type="protein sequence ID" value="GIY14648.1"/>
    <property type="molecule type" value="Genomic_DNA"/>
</dbReference>
<evidence type="ECO:0000256" key="14">
    <source>
        <dbReference type="ARBA" id="ARBA00022842"/>
    </source>
</evidence>
<evidence type="ECO:0000256" key="2">
    <source>
        <dbReference type="ARBA" id="ARBA00004496"/>
    </source>
</evidence>
<gene>
    <name evidence="18" type="primary">NEK8</name>
    <name evidence="18" type="ORF">CDAR_567131</name>
</gene>
<keyword evidence="13" id="KW-0067">ATP-binding</keyword>
<name>A0AAV4QX95_9ARAC</name>
<evidence type="ECO:0000256" key="16">
    <source>
        <dbReference type="SAM" id="MobiDB-lite"/>
    </source>
</evidence>
<evidence type="ECO:0000256" key="8">
    <source>
        <dbReference type="ARBA" id="ARBA00022679"/>
    </source>
</evidence>
<dbReference type="PROSITE" id="PS50011">
    <property type="entry name" value="PROTEIN_KINASE_DOM"/>
    <property type="match status" value="1"/>
</dbReference>
<dbReference type="Pfam" id="PF00069">
    <property type="entry name" value="Pkinase"/>
    <property type="match status" value="1"/>
</dbReference>
<reference evidence="18 19" key="1">
    <citation type="submission" date="2021-06" db="EMBL/GenBank/DDBJ databases">
        <title>Caerostris darwini draft genome.</title>
        <authorList>
            <person name="Kono N."/>
            <person name="Arakawa K."/>
        </authorList>
    </citation>
    <scope>NUCLEOTIDE SEQUENCE [LARGE SCALE GENOMIC DNA]</scope>
</reference>
<feature type="repeat" description="RCC1" evidence="15">
    <location>
        <begin position="573"/>
        <end position="625"/>
    </location>
</feature>
<comment type="subcellular location">
    <subcellularLocation>
        <location evidence="2">Cytoplasm</location>
    </subcellularLocation>
</comment>
<evidence type="ECO:0000256" key="5">
    <source>
        <dbReference type="ARBA" id="ARBA00022490"/>
    </source>
</evidence>
<evidence type="ECO:0000256" key="4">
    <source>
        <dbReference type="ARBA" id="ARBA00012513"/>
    </source>
</evidence>
<dbReference type="SUPFAM" id="SSF56112">
    <property type="entry name" value="Protein kinase-like (PK-like)"/>
    <property type="match status" value="1"/>
</dbReference>
<dbReference type="PANTHER" id="PTHR44535">
    <property type="entry name" value="PROTEIN CBG16200"/>
    <property type="match status" value="1"/>
</dbReference>
<evidence type="ECO:0000313" key="18">
    <source>
        <dbReference type="EMBL" id="GIY14648.1"/>
    </source>
</evidence>
<accession>A0AAV4QX95</accession>
<dbReference type="InterPro" id="IPR051997">
    <property type="entry name" value="STK_NEK"/>
</dbReference>
<dbReference type="InterPro" id="IPR009091">
    <property type="entry name" value="RCC1/BLIP-II"/>
</dbReference>
<keyword evidence="5" id="KW-0963">Cytoplasm</keyword>
<keyword evidence="14" id="KW-0460">Magnesium</keyword>
<evidence type="ECO:0000256" key="7">
    <source>
        <dbReference type="ARBA" id="ARBA00022553"/>
    </source>
</evidence>
<evidence type="ECO:0000313" key="19">
    <source>
        <dbReference type="Proteomes" id="UP001054837"/>
    </source>
</evidence>
<dbReference type="InterPro" id="IPR008271">
    <property type="entry name" value="Ser/Thr_kinase_AS"/>
</dbReference>
<comment type="similarity">
    <text evidence="3">Belongs to the protein kinase superfamily. NEK Ser/Thr protein kinase family. NIMA subfamily.</text>
</comment>
<evidence type="ECO:0000256" key="12">
    <source>
        <dbReference type="ARBA" id="ARBA00022777"/>
    </source>
</evidence>
<dbReference type="PROSITE" id="PS50012">
    <property type="entry name" value="RCC1_3"/>
    <property type="match status" value="3"/>
</dbReference>
<dbReference type="SMART" id="SM00220">
    <property type="entry name" value="S_TKc"/>
    <property type="match status" value="1"/>
</dbReference>
<evidence type="ECO:0000256" key="10">
    <source>
        <dbReference type="ARBA" id="ARBA00022737"/>
    </source>
</evidence>
<dbReference type="EC" id="2.7.11.1" evidence="4"/>
<keyword evidence="12" id="KW-0418">Kinase</keyword>
<evidence type="ECO:0000256" key="11">
    <source>
        <dbReference type="ARBA" id="ARBA00022741"/>
    </source>
</evidence>
<proteinExistence type="inferred from homology"/>
<dbReference type="PANTHER" id="PTHR44535:SF4">
    <property type="entry name" value="SERINE_THREONINE-PROTEIN KINASE NEK8"/>
    <property type="match status" value="1"/>
</dbReference>
<dbReference type="InterPro" id="IPR058923">
    <property type="entry name" value="RCC1-like_dom"/>
</dbReference>
<feature type="repeat" description="RCC1" evidence="15">
    <location>
        <begin position="463"/>
        <end position="514"/>
    </location>
</feature>
<dbReference type="GO" id="GO:0005737">
    <property type="term" value="C:cytoplasm"/>
    <property type="evidence" value="ECO:0007669"/>
    <property type="project" value="UniProtKB-SubCell"/>
</dbReference>
<evidence type="ECO:0000259" key="17">
    <source>
        <dbReference type="PROSITE" id="PS50011"/>
    </source>
</evidence>
<dbReference type="GO" id="GO:0046872">
    <property type="term" value="F:metal ion binding"/>
    <property type="evidence" value="ECO:0007669"/>
    <property type="project" value="UniProtKB-KW"/>
</dbReference>
<organism evidence="18 19">
    <name type="scientific">Caerostris darwini</name>
    <dbReference type="NCBI Taxonomy" id="1538125"/>
    <lineage>
        <taxon>Eukaryota</taxon>
        <taxon>Metazoa</taxon>
        <taxon>Ecdysozoa</taxon>
        <taxon>Arthropoda</taxon>
        <taxon>Chelicerata</taxon>
        <taxon>Arachnida</taxon>
        <taxon>Araneae</taxon>
        <taxon>Araneomorphae</taxon>
        <taxon>Entelegynae</taxon>
        <taxon>Araneoidea</taxon>
        <taxon>Araneidae</taxon>
        <taxon>Caerostris</taxon>
    </lineage>
</organism>
<dbReference type="AlphaFoldDB" id="A0AAV4QX95"/>
<dbReference type="Proteomes" id="UP001054837">
    <property type="component" value="Unassembled WGS sequence"/>
</dbReference>
<sequence>MENYEKIRLVGRGAFGTVYLCNQKSDNKLVITKEIPVDQMTVEERQVSMNEAKVLAMLDHPNVVAYYESFLEDKTMIIVMEYVQGGTLFDYLIQRKGKLMSEEEVLHYFGQMVYTLQHVHAKLILHRDLKSQNILLNERKNIVKIGDFGISKVLSSKSKAYTVVGTPCYISPELCEGKPYNQKSDIWALGCILYELMTLKRPFDASTLPALIMKIMKGSFEPVEGIYSHELRKLLLSMLNLDHNQRPTAAQIMCHPVMIKVIFRLYVDIGSIPCNSKSSRTESTSSNVNDSKQSLCAKSANIPCKKSEIEKPKTQSILYFENKSSPIVLPNPPKSTIKSISLGSDDKIGVTGSGLLISWRIKPIISINSEVKSPHSQTSSFIPYIIDEKIAVNIVSVACGNNFTICLSDNGVVFSFGKASSGCLGLSCDRDIIQPRIVESLFNHDIRMITCGPKHVLALSDENDVFAWGHGNSGYLGLGEINFQVLPQLVQIQWKERADKIYCGADCSFIITKDLSLLACGSNRHNKLALDSSDRHLIDETRVFTNVQLEPFCSKILSVSSGKSHTVIMNELGELYSMGSNRFGQLGWGEPGLDYNSPQRIENIKHVKVSQVLCGDCFTLIVTNENELLCWGKCPASLFEDRLSAMAKGISFEIIMGAAAEEDDDSKESRTMVAGDSNSGRRWWQ</sequence>
<evidence type="ECO:0000256" key="3">
    <source>
        <dbReference type="ARBA" id="ARBA00010886"/>
    </source>
</evidence>
<dbReference type="Gene3D" id="3.30.200.20">
    <property type="entry name" value="Phosphorylase Kinase, domain 1"/>
    <property type="match status" value="1"/>
</dbReference>
<evidence type="ECO:0000256" key="9">
    <source>
        <dbReference type="ARBA" id="ARBA00022723"/>
    </source>
</evidence>
<keyword evidence="9" id="KW-0479">Metal-binding</keyword>
<keyword evidence="8" id="KW-0808">Transferase</keyword>
<evidence type="ECO:0000256" key="1">
    <source>
        <dbReference type="ARBA" id="ARBA00001946"/>
    </source>
</evidence>
<dbReference type="InterPro" id="IPR011009">
    <property type="entry name" value="Kinase-like_dom_sf"/>
</dbReference>
<dbReference type="SUPFAM" id="SSF50985">
    <property type="entry name" value="RCC1/BLIP-II"/>
    <property type="match status" value="1"/>
</dbReference>
<dbReference type="InterPro" id="IPR000408">
    <property type="entry name" value="Reg_chr_condens"/>
</dbReference>
<dbReference type="Gene3D" id="1.10.510.10">
    <property type="entry name" value="Transferase(Phosphotransferase) domain 1"/>
    <property type="match status" value="1"/>
</dbReference>
<dbReference type="GO" id="GO:0004674">
    <property type="term" value="F:protein serine/threonine kinase activity"/>
    <property type="evidence" value="ECO:0007669"/>
    <property type="project" value="UniProtKB-KW"/>
</dbReference>
<feature type="region of interest" description="Disordered" evidence="16">
    <location>
        <begin position="663"/>
        <end position="685"/>
    </location>
</feature>
<comment type="cofactor">
    <cofactor evidence="1">
        <name>Mg(2+)</name>
        <dbReference type="ChEBI" id="CHEBI:18420"/>
    </cofactor>
</comment>
<dbReference type="Gene3D" id="2.130.10.30">
    <property type="entry name" value="Regulator of chromosome condensation 1/beta-lactamase-inhibitor protein II"/>
    <property type="match status" value="1"/>
</dbReference>
<protein>
    <recommendedName>
        <fullName evidence="4">non-specific serine/threonine protein kinase</fullName>
        <ecNumber evidence="4">2.7.11.1</ecNumber>
    </recommendedName>
</protein>
<dbReference type="FunFam" id="3.30.200.20:FF:000243">
    <property type="entry name" value="serine/threonine-protein kinase Nek8"/>
    <property type="match status" value="1"/>
</dbReference>
<dbReference type="GO" id="GO:0005524">
    <property type="term" value="F:ATP binding"/>
    <property type="evidence" value="ECO:0007669"/>
    <property type="project" value="UniProtKB-KW"/>
</dbReference>
<evidence type="ECO:0000256" key="6">
    <source>
        <dbReference type="ARBA" id="ARBA00022527"/>
    </source>
</evidence>